<dbReference type="RefSeq" id="WP_232876425.1">
    <property type="nucleotide sequence ID" value="NZ_JAJSOJ010000011.1"/>
</dbReference>
<evidence type="ECO:0000313" key="1">
    <source>
        <dbReference type="EMBL" id="MCE0742902.1"/>
    </source>
</evidence>
<evidence type="ECO:0000313" key="2">
    <source>
        <dbReference type="Proteomes" id="UP001521074"/>
    </source>
</evidence>
<reference evidence="1 2" key="1">
    <citation type="submission" date="2021-12" db="EMBL/GenBank/DDBJ databases">
        <title>Genome sequence of Acetobacter sicerae DmPark20a_162.</title>
        <authorList>
            <person name="Chaston J.M."/>
        </authorList>
    </citation>
    <scope>NUCLEOTIDE SEQUENCE [LARGE SCALE GENOMIC DNA]</scope>
    <source>
        <strain evidence="1 2">DmPark20a_162</strain>
    </source>
</reference>
<dbReference type="NCBIfam" id="NF047331">
    <property type="entry name" value="phage_HTJ"/>
    <property type="match status" value="1"/>
</dbReference>
<dbReference type="EMBL" id="JAJSOJ010000011">
    <property type="protein sequence ID" value="MCE0742902.1"/>
    <property type="molecule type" value="Genomic_DNA"/>
</dbReference>
<name>A0ABS8VWH5_9PROT</name>
<comment type="caution">
    <text evidence="1">The sequence shown here is derived from an EMBL/GenBank/DDBJ whole genome shotgun (WGS) entry which is preliminary data.</text>
</comment>
<sequence>MMAEPSVTTLITMRDALVKARLSGLTRITDQNGESVEYKSDSDMAAALASVNRLILQATLGGAAPGISTIRTMKGA</sequence>
<gene>
    <name evidence="1" type="ORF">LWC05_03220</name>
</gene>
<accession>A0ABS8VWH5</accession>
<organism evidence="1 2">
    <name type="scientific">Acetobacter sicerae</name>
    <dbReference type="NCBI Taxonomy" id="85325"/>
    <lineage>
        <taxon>Bacteria</taxon>
        <taxon>Pseudomonadati</taxon>
        <taxon>Pseudomonadota</taxon>
        <taxon>Alphaproteobacteria</taxon>
        <taxon>Acetobacterales</taxon>
        <taxon>Acetobacteraceae</taxon>
        <taxon>Acetobacter</taxon>
    </lineage>
</organism>
<keyword evidence="2" id="KW-1185">Reference proteome</keyword>
<dbReference type="Proteomes" id="UP001521074">
    <property type="component" value="Unassembled WGS sequence"/>
</dbReference>
<evidence type="ECO:0008006" key="3">
    <source>
        <dbReference type="Google" id="ProtNLM"/>
    </source>
</evidence>
<proteinExistence type="predicted"/>
<protein>
    <recommendedName>
        <fullName evidence="3">Phage tail protein</fullName>
    </recommendedName>
</protein>